<protein>
    <submittedName>
        <fullName evidence="1">Lipopolysaacharide kinase</fullName>
    </submittedName>
</protein>
<keyword evidence="2" id="KW-1185">Reference proteome</keyword>
<dbReference type="KEGG" id="abo:ABO_2299"/>
<dbReference type="Pfam" id="PF06293">
    <property type="entry name" value="Kdo"/>
    <property type="match status" value="1"/>
</dbReference>
<evidence type="ECO:0000313" key="1">
    <source>
        <dbReference type="EMBL" id="CAL17747.1"/>
    </source>
</evidence>
<dbReference type="GO" id="GO:0016301">
    <property type="term" value="F:kinase activity"/>
    <property type="evidence" value="ECO:0007669"/>
    <property type="project" value="UniProtKB-KW"/>
</dbReference>
<dbReference type="InterPro" id="IPR027023">
    <property type="entry name" value="Put_LipoPS_kinase_InaA"/>
</dbReference>
<dbReference type="SUPFAM" id="SSF56112">
    <property type="entry name" value="Protein kinase-like (PK-like)"/>
    <property type="match status" value="1"/>
</dbReference>
<keyword evidence="1" id="KW-0808">Transferase</keyword>
<keyword evidence="1" id="KW-0418">Kinase</keyword>
<dbReference type="STRING" id="393595.ABO_2299"/>
<dbReference type="HOGENOM" id="CLU_094468_0_0_6"/>
<dbReference type="EMBL" id="AM286690">
    <property type="protein sequence ID" value="CAL17747.1"/>
    <property type="molecule type" value="Genomic_DNA"/>
</dbReference>
<gene>
    <name evidence="1" type="primary">waaP1</name>
    <name evidence="1" type="ordered locus">ABO_2299</name>
</gene>
<dbReference type="InterPro" id="IPR011009">
    <property type="entry name" value="Kinase-like_dom_sf"/>
</dbReference>
<dbReference type="Proteomes" id="UP000008871">
    <property type="component" value="Chromosome"/>
</dbReference>
<dbReference type="AlphaFoldDB" id="Q0VM51"/>
<proteinExistence type="predicted"/>
<reference evidence="1 2" key="1">
    <citation type="journal article" date="2006" name="Nat. Biotechnol.">
        <title>Genome sequence of the ubiquitous hydrocarbon-degrading marine bacterium Alcanivorax borkumensis.</title>
        <authorList>
            <person name="Schneiker S."/>
            <person name="Martins dos Santos V.A.P."/>
            <person name="Bartels D."/>
            <person name="Bekel T."/>
            <person name="Brecht M."/>
            <person name="Buhrmester J."/>
            <person name="Chernikova T.N."/>
            <person name="Denaro R."/>
            <person name="Ferrer M."/>
            <person name="Gertler C."/>
            <person name="Goesmann A."/>
            <person name="Golyshina O.V."/>
            <person name="Kaminski F."/>
            <person name="Khachane A.N."/>
            <person name="Lang S."/>
            <person name="Linke B."/>
            <person name="McHardy A.C."/>
            <person name="Meyer F."/>
            <person name="Nechitaylo T."/>
            <person name="Puehler A."/>
            <person name="Regenhardt D."/>
            <person name="Rupp O."/>
            <person name="Sabirova J.S."/>
            <person name="Selbitschka W."/>
            <person name="Yakimov M.M."/>
            <person name="Timmis K.N."/>
            <person name="Vorhoelter F.-J."/>
            <person name="Weidner S."/>
            <person name="Kaiser O."/>
            <person name="Golyshin P.N."/>
        </authorList>
    </citation>
    <scope>NUCLEOTIDE SEQUENCE [LARGE SCALE GENOMIC DNA]</scope>
    <source>
        <strain evidence="2">ATCC 700651 / DSM 11573 / NCIMB 13689 / SK2</strain>
    </source>
</reference>
<accession>Q0VM51</accession>
<sequence>MSNPMELNGNYIHPHWRLTLNGLGLNTIADWLALDKTLVDEPNQRGRGISQVFQANVVGAGGEPVTVYIKHQRNYVRRTVLHPITGQATLYQEYIALMRCWQAGVPVAEPLFFAVNSQGGNHEAMLVSINLAGFQSLDQIDLGALSPGRRFTLIRDVASVVRLLHERGLVHQNLYPKHIFVAWCEKQQRYDVRFIDMERCRPHYQRWQPRLRDLETLARRAKGFSARDRVRFLRAYLDRPLADSDGRSLVARMERKFKLRSA</sequence>
<dbReference type="eggNOG" id="COG0515">
    <property type="taxonomic scope" value="Bacteria"/>
</dbReference>
<dbReference type="PIRSF" id="PIRSF026326">
    <property type="entry name" value="InaA"/>
    <property type="match status" value="1"/>
</dbReference>
<organism evidence="1 2">
    <name type="scientific">Alcanivorax borkumensis (strain ATCC 700651 / DSM 11573 / NCIMB 13689 / SK2)</name>
    <dbReference type="NCBI Taxonomy" id="393595"/>
    <lineage>
        <taxon>Bacteria</taxon>
        <taxon>Pseudomonadati</taxon>
        <taxon>Pseudomonadota</taxon>
        <taxon>Gammaproteobacteria</taxon>
        <taxon>Oceanospirillales</taxon>
        <taxon>Alcanivoracaceae</taxon>
        <taxon>Alcanivorax</taxon>
    </lineage>
</organism>
<evidence type="ECO:0000313" key="2">
    <source>
        <dbReference type="Proteomes" id="UP000008871"/>
    </source>
</evidence>
<name>Q0VM51_ALCBS</name>